<keyword evidence="5 9" id="KW-0256">Endoplasmic reticulum</keyword>
<dbReference type="InterPro" id="IPR028945">
    <property type="entry name" value="Get1"/>
</dbReference>
<protein>
    <submittedName>
        <fullName evidence="11">GET complex subunit get1</fullName>
    </submittedName>
</protein>
<dbReference type="GeneID" id="39592423"/>
<dbReference type="Gene3D" id="1.10.287.660">
    <property type="entry name" value="Helix hairpin bin"/>
    <property type="match status" value="1"/>
</dbReference>
<feature type="signal peptide" evidence="10">
    <location>
        <begin position="1"/>
        <end position="21"/>
    </location>
</feature>
<dbReference type="PANTHER" id="PTHR42650:SF1">
    <property type="entry name" value="GUIDED ENTRY OF TAIL-ANCHORED PROTEINS FACTOR 1"/>
    <property type="match status" value="1"/>
</dbReference>
<dbReference type="InterPro" id="IPR027538">
    <property type="entry name" value="Get1_fungi"/>
</dbReference>
<dbReference type="GO" id="GO:0005789">
    <property type="term" value="C:endoplasmic reticulum membrane"/>
    <property type="evidence" value="ECO:0007669"/>
    <property type="project" value="UniProtKB-SubCell"/>
</dbReference>
<evidence type="ECO:0000256" key="1">
    <source>
        <dbReference type="ARBA" id="ARBA00004477"/>
    </source>
</evidence>
<dbReference type="GO" id="GO:0043529">
    <property type="term" value="C:GET complex"/>
    <property type="evidence" value="ECO:0007669"/>
    <property type="project" value="InterPro"/>
</dbReference>
<comment type="caution">
    <text evidence="9">Lacks conserved residue(s) required for the propagation of feature annotation.</text>
</comment>
<comment type="similarity">
    <text evidence="2 9">Belongs to the WRB/GET1 family.</text>
</comment>
<dbReference type="OrthoDB" id="69461at2759"/>
<evidence type="ECO:0000256" key="5">
    <source>
        <dbReference type="ARBA" id="ARBA00022824"/>
    </source>
</evidence>
<evidence type="ECO:0000256" key="9">
    <source>
        <dbReference type="HAMAP-Rule" id="MF_03113"/>
    </source>
</evidence>
<feature type="topological domain" description="Cytoplasmic" evidence="9">
    <location>
        <begin position="173"/>
        <end position="213"/>
    </location>
</feature>
<keyword evidence="8 9" id="KW-0472">Membrane</keyword>
<keyword evidence="4 9" id="KW-0812">Transmembrane</keyword>
<comment type="subcellular location">
    <subcellularLocation>
        <location evidence="1">Endoplasmic reticulum membrane</location>
        <topology evidence="1">Multi-pass membrane protein</topology>
    </subcellularLocation>
</comment>
<sequence length="213" mass="23763">MADPNLAVIIFLVVLLTQVVAWIGKSVLQEAAFSAYSSIFLSKAHRDQSRLRKQVLEDKAELNRTSSQDEFAKWAKLRRKVDKGIADLEKTNAVLASSRSTFGFRFNTLIWIATTGAQLVLVWWYRRQPVFWLPAQWVPAPVAYILRFPSAPKGSVSSAAWGTVCKRVLTSVEEIVKPFFQPAPPVAEPMGVPVAVPEKQTATIQEVEHDGLD</sequence>
<dbReference type="GO" id="GO:0071816">
    <property type="term" value="P:tail-anchored membrane protein insertion into ER membrane"/>
    <property type="evidence" value="ECO:0007669"/>
    <property type="project" value="InterPro"/>
</dbReference>
<feature type="topological domain" description="Lumenal" evidence="9">
    <location>
        <begin position="1"/>
        <end position="6"/>
    </location>
</feature>
<evidence type="ECO:0000256" key="10">
    <source>
        <dbReference type="SAM" id="SignalP"/>
    </source>
</evidence>
<dbReference type="InterPro" id="IPR029012">
    <property type="entry name" value="Helix_hairpin_bin_sf"/>
</dbReference>
<evidence type="ECO:0000256" key="6">
    <source>
        <dbReference type="ARBA" id="ARBA00022989"/>
    </source>
</evidence>
<feature type="chain" id="PRO_5019514191" evidence="10">
    <location>
        <begin position="22"/>
        <end position="213"/>
    </location>
</feature>
<evidence type="ECO:0000256" key="4">
    <source>
        <dbReference type="ARBA" id="ARBA00022692"/>
    </source>
</evidence>
<dbReference type="GO" id="GO:0043495">
    <property type="term" value="F:protein-membrane adaptor activity"/>
    <property type="evidence" value="ECO:0007669"/>
    <property type="project" value="TreeGrafter"/>
</dbReference>
<keyword evidence="3 9" id="KW-0813">Transport</keyword>
<evidence type="ECO:0000256" key="8">
    <source>
        <dbReference type="ARBA" id="ARBA00023136"/>
    </source>
</evidence>
<evidence type="ECO:0000256" key="3">
    <source>
        <dbReference type="ARBA" id="ARBA00022448"/>
    </source>
</evidence>
<evidence type="ECO:0000256" key="7">
    <source>
        <dbReference type="ARBA" id="ARBA00023054"/>
    </source>
</evidence>
<keyword evidence="7" id="KW-0175">Coiled coil</keyword>
<dbReference type="PANTHER" id="PTHR42650">
    <property type="entry name" value="TAIL-ANCHORED PROTEIN INSERTION RECEPTOR WRB"/>
    <property type="match status" value="1"/>
</dbReference>
<organism evidence="11 12">
    <name type="scientific">Apiotrichum porosum</name>
    <dbReference type="NCBI Taxonomy" id="105984"/>
    <lineage>
        <taxon>Eukaryota</taxon>
        <taxon>Fungi</taxon>
        <taxon>Dikarya</taxon>
        <taxon>Basidiomycota</taxon>
        <taxon>Agaricomycotina</taxon>
        <taxon>Tremellomycetes</taxon>
        <taxon>Trichosporonales</taxon>
        <taxon>Trichosporonaceae</taxon>
        <taxon>Apiotrichum</taxon>
    </lineage>
</organism>
<evidence type="ECO:0000313" key="12">
    <source>
        <dbReference type="Proteomes" id="UP000279236"/>
    </source>
</evidence>
<gene>
    <name evidence="9 11" type="primary">GET1</name>
    <name evidence="11" type="ORF">EHS24_007880</name>
</gene>
<dbReference type="Pfam" id="PF04420">
    <property type="entry name" value="CHD5"/>
    <property type="match status" value="1"/>
</dbReference>
<keyword evidence="6 9" id="KW-1133">Transmembrane helix</keyword>
<accession>A0A427XS76</accession>
<evidence type="ECO:0000313" key="11">
    <source>
        <dbReference type="EMBL" id="RSH81694.1"/>
    </source>
</evidence>
<dbReference type="STRING" id="105984.A0A427XS76"/>
<keyword evidence="12" id="KW-1185">Reference proteome</keyword>
<name>A0A427XS76_9TREE</name>
<dbReference type="EMBL" id="RSCE01000006">
    <property type="protein sequence ID" value="RSH81694.1"/>
    <property type="molecule type" value="Genomic_DNA"/>
</dbReference>
<dbReference type="RefSeq" id="XP_028476149.1">
    <property type="nucleotide sequence ID" value="XM_028623216.1"/>
</dbReference>
<dbReference type="Proteomes" id="UP000279236">
    <property type="component" value="Unassembled WGS sequence"/>
</dbReference>
<evidence type="ECO:0000256" key="2">
    <source>
        <dbReference type="ARBA" id="ARBA00010799"/>
    </source>
</evidence>
<comment type="caution">
    <text evidence="11">The sequence shown here is derived from an EMBL/GenBank/DDBJ whole genome shotgun (WGS) entry which is preliminary data.</text>
</comment>
<keyword evidence="10" id="KW-0732">Signal</keyword>
<dbReference type="FunFam" id="1.10.287.660:FF:000006">
    <property type="entry name" value="Protein GET1"/>
    <property type="match status" value="1"/>
</dbReference>
<proteinExistence type="inferred from homology"/>
<dbReference type="HAMAP" id="MF_03113">
    <property type="entry name" value="Get1"/>
    <property type="match status" value="1"/>
</dbReference>
<dbReference type="AlphaFoldDB" id="A0A427XS76"/>
<reference evidence="11 12" key="1">
    <citation type="submission" date="2018-11" db="EMBL/GenBank/DDBJ databases">
        <title>Genome sequence of Apiotrichum porosum DSM 27194.</title>
        <authorList>
            <person name="Aliyu H."/>
            <person name="Gorte O."/>
            <person name="Ochsenreither K."/>
        </authorList>
    </citation>
    <scope>NUCLEOTIDE SEQUENCE [LARGE SCALE GENOMIC DNA]</scope>
    <source>
        <strain evidence="11 12">DSM 27194</strain>
    </source>
</reference>